<dbReference type="EMBL" id="CP076683">
    <property type="protein sequence ID" value="QWV19178.1"/>
    <property type="molecule type" value="Genomic_DNA"/>
</dbReference>
<sequence length="37" mass="4503">MAWATLRCQLCETFSVKFSSTLLMRLFKAHARWRWRA</sequence>
<organism evidence="2 3">
    <name type="scientific">Stutzerimonas zhaodongensis</name>
    <dbReference type="NCBI Taxonomy" id="1176257"/>
    <lineage>
        <taxon>Bacteria</taxon>
        <taxon>Pseudomonadati</taxon>
        <taxon>Pseudomonadota</taxon>
        <taxon>Gammaproteobacteria</taxon>
        <taxon>Pseudomonadales</taxon>
        <taxon>Pseudomonadaceae</taxon>
        <taxon>Stutzerimonas</taxon>
    </lineage>
</organism>
<dbReference type="EMBL" id="QNTV01000006">
    <property type="protein sequence ID" value="RBA58948.1"/>
    <property type="molecule type" value="Genomic_DNA"/>
</dbReference>
<protein>
    <submittedName>
        <fullName evidence="2">Uncharacterized protein</fullName>
    </submittedName>
</protein>
<dbReference type="AlphaFoldDB" id="A0A365PV70"/>
<accession>A0A365PV70</accession>
<evidence type="ECO:0000313" key="4">
    <source>
        <dbReference type="Proteomes" id="UP000683436"/>
    </source>
</evidence>
<dbReference type="Proteomes" id="UP000683436">
    <property type="component" value="Chromosome"/>
</dbReference>
<reference evidence="2 3" key="1">
    <citation type="submission" date="2018-06" db="EMBL/GenBank/DDBJ databases">
        <title>Whole genome sequencing of four bacterial strains from South Shetland trench revealing bio-synthetic gene clusters.</title>
        <authorList>
            <person name="Abdel-Mageed W.M."/>
            <person name="Lehri B."/>
            <person name="Jarmusch S.A."/>
            <person name="Miranda K."/>
            <person name="Goodfellow M."/>
            <person name="Jaspars M."/>
            <person name="Karlyshev A.V."/>
        </authorList>
    </citation>
    <scope>NUCLEOTIDE SEQUENCE [LARGE SCALE GENOMIC DNA]</scope>
    <source>
        <strain evidence="2 3">SST2</strain>
    </source>
</reference>
<gene>
    <name evidence="2" type="ORF">DQ403_10985</name>
    <name evidence="1" type="ORF">KQ248_01070</name>
</gene>
<evidence type="ECO:0000313" key="1">
    <source>
        <dbReference type="EMBL" id="QWV19178.1"/>
    </source>
</evidence>
<keyword evidence="4" id="KW-1185">Reference proteome</keyword>
<evidence type="ECO:0000313" key="2">
    <source>
        <dbReference type="EMBL" id="RBA58948.1"/>
    </source>
</evidence>
<evidence type="ECO:0000313" key="3">
    <source>
        <dbReference type="Proteomes" id="UP000252554"/>
    </source>
</evidence>
<name>A0A365PV70_9GAMM</name>
<reference evidence="1 4" key="2">
    <citation type="submission" date="2021-06" db="EMBL/GenBank/DDBJ databases">
        <title>Microbial metabolic specificity influences pelagic lipid remineralization.</title>
        <authorList>
            <person name="Behrendt L."/>
            <person name="Hunter J.E."/>
            <person name="Alcolombri U."/>
            <person name="Smriga S."/>
            <person name="Mincer T."/>
            <person name="Lowenstein D.P."/>
            <person name="Peaudecerf F.J."/>
            <person name="Fernandez V.I."/>
            <person name="Fredricks H."/>
            <person name="Almblad H."/>
            <person name="Harrison J.J."/>
            <person name="Stocker R."/>
            <person name="Van Mooy B.A.S."/>
        </authorList>
    </citation>
    <scope>NUCLEOTIDE SEQUENCE [LARGE SCALE GENOMIC DNA]</scope>
    <source>
        <strain evidence="1 4">A252</strain>
    </source>
</reference>
<dbReference type="Proteomes" id="UP000252554">
    <property type="component" value="Unassembled WGS sequence"/>
</dbReference>
<proteinExistence type="predicted"/>